<reference evidence="4 5" key="1">
    <citation type="journal article" date="2014" name="BMC Genomics">
        <title>Unusual genome complexity in Lactobacillus salivarius JCM1046.</title>
        <authorList>
            <person name="Raftis E.J."/>
            <person name="Forde B.M."/>
            <person name="Claesson M.J."/>
            <person name="O'Toole P.W."/>
        </authorList>
    </citation>
    <scope>NUCLEOTIDE SEQUENCE [LARGE SCALE GENOMIC DNA]</scope>
    <source>
        <strain evidence="4 5">JCM1046</strain>
    </source>
</reference>
<dbReference type="PANTHER" id="PTHR42855">
    <property type="entry name" value="ABC TRANSPORTER ATP-BINDING SUBUNIT"/>
    <property type="match status" value="1"/>
</dbReference>
<feature type="domain" description="ABC transporter" evidence="3">
    <location>
        <begin position="4"/>
        <end position="212"/>
    </location>
</feature>
<dbReference type="NCBIfam" id="NF000355">
    <property type="entry name" value="ribo_prot_ABC_F"/>
    <property type="match status" value="1"/>
</dbReference>
<dbReference type="CDD" id="cd03221">
    <property type="entry name" value="ABCF_EF-3"/>
    <property type="match status" value="2"/>
</dbReference>
<dbReference type="InterPro" id="IPR027417">
    <property type="entry name" value="P-loop_NTPase"/>
</dbReference>
<dbReference type="Gene3D" id="3.40.50.300">
    <property type="entry name" value="P-loop containing nucleotide triphosphate hydrolases"/>
    <property type="match status" value="2"/>
</dbReference>
<dbReference type="KEGG" id="lsj:LSJ_0086c"/>
<keyword evidence="2 4" id="KW-0067">ATP-binding</keyword>
<proteinExistence type="predicted"/>
<evidence type="ECO:0000313" key="5">
    <source>
        <dbReference type="Proteomes" id="UP000029488"/>
    </source>
</evidence>
<evidence type="ECO:0000256" key="1">
    <source>
        <dbReference type="ARBA" id="ARBA00022741"/>
    </source>
</evidence>
<organism evidence="4 5">
    <name type="scientific">Ligilactobacillus salivarius</name>
    <dbReference type="NCBI Taxonomy" id="1624"/>
    <lineage>
        <taxon>Bacteria</taxon>
        <taxon>Bacillati</taxon>
        <taxon>Bacillota</taxon>
        <taxon>Bacilli</taxon>
        <taxon>Lactobacillales</taxon>
        <taxon>Lactobacillaceae</taxon>
        <taxon>Ligilactobacillus</taxon>
    </lineage>
</organism>
<evidence type="ECO:0000256" key="2">
    <source>
        <dbReference type="ARBA" id="ARBA00022840"/>
    </source>
</evidence>
<dbReference type="InterPro" id="IPR003439">
    <property type="entry name" value="ABC_transporter-like_ATP-bd"/>
</dbReference>
<evidence type="ECO:0000313" key="4">
    <source>
        <dbReference type="EMBL" id="AIR09855.1"/>
    </source>
</evidence>
<dbReference type="InterPro" id="IPR051309">
    <property type="entry name" value="ABCF_ATPase"/>
</dbReference>
<gene>
    <name evidence="4" type="ORF">LSJ_0086c</name>
</gene>
<dbReference type="GO" id="GO:0005524">
    <property type="term" value="F:ATP binding"/>
    <property type="evidence" value="ECO:0007669"/>
    <property type="project" value="UniProtKB-KW"/>
</dbReference>
<dbReference type="EMBL" id="CP007646">
    <property type="protein sequence ID" value="AIR09855.1"/>
    <property type="molecule type" value="Genomic_DNA"/>
</dbReference>
<keyword evidence="1" id="KW-0547">Nucleotide-binding</keyword>
<evidence type="ECO:0000259" key="3">
    <source>
        <dbReference type="PROSITE" id="PS50893"/>
    </source>
</evidence>
<dbReference type="Proteomes" id="UP000029488">
    <property type="component" value="Chromosome"/>
</dbReference>
<dbReference type="InterPro" id="IPR003593">
    <property type="entry name" value="AAA+_ATPase"/>
</dbReference>
<accession>A0A089QAX8</accession>
<dbReference type="GO" id="GO:0016887">
    <property type="term" value="F:ATP hydrolysis activity"/>
    <property type="evidence" value="ECO:0007669"/>
    <property type="project" value="InterPro"/>
</dbReference>
<sequence length="493" mass="56494">MSTISIKNLSFAYNGQDLLFDNVSLSLDSQWKLGLLGRNGRGKTTLLNIIQGKLDYSGKISANIDFEYFPQAISDKDNLTLYAIQDKFHVEQRELEKEFSQLQLDPKVLWQPFNTLSGGEQTKVLLALAFKNKNSFVLLDEPTNHLDAHTRQQVATYLNNKKQGFIITSHDRDFLNQVIDHTLVIEAQNIRLQQGDYARYEEQKAIEDKSNLAQNEKLKRSISQLKTSAAQKKNWARSAGREKENNSHADKGFITAKAARVMKRSTTMQKRIESQIKDKEGLLTNIETITLLSINFQTSHHQDILNVEKLTLAYPGYDSLFKPISFNLKQGQQVVLKSDNGSGKSSLIRAILKQDDIKIIEGNISLASNLKISYLQQLEDNNTDNLKQFAEHHHLEYNELLNILHKLGVERNTFTNRICDLSAGQKKKVFLVKSLLEPANLYLWDEPLNYLDTFNQDQIIELIKTYRPTMLIIEHDSRFINEIDAEVVELQKN</sequence>
<name>A0A089QAX8_9LACO</name>
<dbReference type="InterPro" id="IPR017871">
    <property type="entry name" value="ABC_transporter-like_CS"/>
</dbReference>
<dbReference type="Pfam" id="PF00005">
    <property type="entry name" value="ABC_tran"/>
    <property type="match status" value="2"/>
</dbReference>
<dbReference type="SMART" id="SM00382">
    <property type="entry name" value="AAA"/>
    <property type="match status" value="2"/>
</dbReference>
<dbReference type="SUPFAM" id="SSF52540">
    <property type="entry name" value="P-loop containing nucleoside triphosphate hydrolases"/>
    <property type="match status" value="2"/>
</dbReference>
<dbReference type="AlphaFoldDB" id="A0A089QAX8"/>
<dbReference type="PROSITE" id="PS50893">
    <property type="entry name" value="ABC_TRANSPORTER_2"/>
    <property type="match status" value="1"/>
</dbReference>
<protein>
    <submittedName>
        <fullName evidence="4">ABC transporter, ATP-binding protein</fullName>
    </submittedName>
</protein>
<dbReference type="RefSeq" id="WP_034982104.1">
    <property type="nucleotide sequence ID" value="NZ_CP007646.1"/>
</dbReference>
<dbReference type="PANTHER" id="PTHR42855:SF2">
    <property type="entry name" value="DRUG RESISTANCE ABC TRANSPORTER,ATP-BINDING PROTEIN"/>
    <property type="match status" value="1"/>
</dbReference>
<dbReference type="PROSITE" id="PS00211">
    <property type="entry name" value="ABC_TRANSPORTER_1"/>
    <property type="match status" value="2"/>
</dbReference>